<keyword evidence="4 6" id="KW-0472">Membrane</keyword>
<name>A0A809S5R8_9BACT</name>
<evidence type="ECO:0008006" key="9">
    <source>
        <dbReference type="Google" id="ProtNLM"/>
    </source>
</evidence>
<comment type="subcellular location">
    <subcellularLocation>
        <location evidence="1">Membrane</location>
        <topology evidence="1">Multi-pass membrane protein</topology>
    </subcellularLocation>
</comment>
<keyword evidence="2 6" id="KW-0812">Transmembrane</keyword>
<dbReference type="AlphaFoldDB" id="A0A809S5R8"/>
<organism evidence="7 8">
    <name type="scientific">Candidatus Nitrosymbiomonas proteolyticus</name>
    <dbReference type="NCBI Taxonomy" id="2608984"/>
    <lineage>
        <taxon>Bacteria</taxon>
        <taxon>Bacillati</taxon>
        <taxon>Armatimonadota</taxon>
        <taxon>Armatimonadota incertae sedis</taxon>
        <taxon>Candidatus Nitrosymbiomonas</taxon>
    </lineage>
</organism>
<accession>A0A809S5R8</accession>
<feature type="transmembrane region" description="Helical" evidence="6">
    <location>
        <begin position="59"/>
        <end position="81"/>
    </location>
</feature>
<sequence length="129" mass="14091">MDNETQATQEPMDSGSGVSQDDRTHAMLCWLLGIIIGIISPVIFMLVDKDKPFVYKNSMQCLTFHIVLLALWVICGILAVVTCGVGIVLYLIPFVWGLIVSILGGIAANNGKVYEPAITASFARSWFKV</sequence>
<feature type="compositionally biased region" description="Polar residues" evidence="5">
    <location>
        <begin position="1"/>
        <end position="19"/>
    </location>
</feature>
<evidence type="ECO:0000256" key="3">
    <source>
        <dbReference type="ARBA" id="ARBA00022989"/>
    </source>
</evidence>
<keyword evidence="3 6" id="KW-1133">Transmembrane helix</keyword>
<dbReference type="Proteomes" id="UP000662873">
    <property type="component" value="Chromosome"/>
</dbReference>
<evidence type="ECO:0000256" key="2">
    <source>
        <dbReference type="ARBA" id="ARBA00022692"/>
    </source>
</evidence>
<feature type="transmembrane region" description="Helical" evidence="6">
    <location>
        <begin position="25"/>
        <end position="47"/>
    </location>
</feature>
<feature type="transmembrane region" description="Helical" evidence="6">
    <location>
        <begin position="87"/>
        <end position="108"/>
    </location>
</feature>
<proteinExistence type="predicted"/>
<dbReference type="InterPro" id="IPR019109">
    <property type="entry name" value="MamF_MmsF"/>
</dbReference>
<evidence type="ECO:0000256" key="4">
    <source>
        <dbReference type="ARBA" id="ARBA00023136"/>
    </source>
</evidence>
<evidence type="ECO:0000256" key="6">
    <source>
        <dbReference type="SAM" id="Phobius"/>
    </source>
</evidence>
<protein>
    <recommendedName>
        <fullName evidence="9">DUF4870 domain-containing protein</fullName>
    </recommendedName>
</protein>
<gene>
    <name evidence="7" type="ORF">NPRO_18910</name>
</gene>
<evidence type="ECO:0000256" key="1">
    <source>
        <dbReference type="ARBA" id="ARBA00004141"/>
    </source>
</evidence>
<evidence type="ECO:0000313" key="7">
    <source>
        <dbReference type="EMBL" id="BBO24296.1"/>
    </source>
</evidence>
<evidence type="ECO:0000313" key="8">
    <source>
        <dbReference type="Proteomes" id="UP000662873"/>
    </source>
</evidence>
<feature type="region of interest" description="Disordered" evidence="5">
    <location>
        <begin position="1"/>
        <end position="20"/>
    </location>
</feature>
<dbReference type="KEGG" id="npy:NPRO_18910"/>
<dbReference type="EMBL" id="AP021858">
    <property type="protein sequence ID" value="BBO24296.1"/>
    <property type="molecule type" value="Genomic_DNA"/>
</dbReference>
<reference evidence="7" key="1">
    <citation type="journal article" name="DNA Res.">
        <title>The physiological potential of anammox bacteria as revealed by their core genome structure.</title>
        <authorList>
            <person name="Okubo T."/>
            <person name="Toyoda A."/>
            <person name="Fukuhara K."/>
            <person name="Uchiyama I."/>
            <person name="Harigaya Y."/>
            <person name="Kuroiwa M."/>
            <person name="Suzuki T."/>
            <person name="Murakami Y."/>
            <person name="Suwa Y."/>
            <person name="Takami H."/>
        </authorList>
    </citation>
    <scope>NUCLEOTIDE SEQUENCE</scope>
    <source>
        <strain evidence="7">317325-2</strain>
    </source>
</reference>
<evidence type="ECO:0000256" key="5">
    <source>
        <dbReference type="SAM" id="MobiDB-lite"/>
    </source>
</evidence>
<dbReference type="Pfam" id="PF09685">
    <property type="entry name" value="MamF_MmsF"/>
    <property type="match status" value="1"/>
</dbReference>